<sequence length="246" mass="26879">LFGKTFVFSGSEQERNHVMHVLIESCLLSNIPAIVFDQGENFVGLKQPSPDAKALKKSKVEIEPVGFPAKVFNVPFDLKVDLKLLNPAGLTQLFALGKNPVSKAVETVLAESPKSNIDQVLEGIRAVPEAQLKDFQKKRALRIVKLLNLRYAGFFNGPNNIAEVAKSWIRAIGRASLVNLKGLDARQSLLAVHSVVMGLKEFYAKKGASTELRAIVFLPEAERVIPIEAENVLSDEIAKALVELAG</sequence>
<accession>X0WDE5</accession>
<evidence type="ECO:0000313" key="1">
    <source>
        <dbReference type="EMBL" id="GAG28959.1"/>
    </source>
</evidence>
<dbReference type="AlphaFoldDB" id="X0WDE5"/>
<name>X0WDE5_9ZZZZ</name>
<gene>
    <name evidence="1" type="ORF">S01H1_69772</name>
</gene>
<proteinExistence type="predicted"/>
<feature type="non-terminal residue" evidence="1">
    <location>
        <position position="246"/>
    </location>
</feature>
<organism evidence="1">
    <name type="scientific">marine sediment metagenome</name>
    <dbReference type="NCBI Taxonomy" id="412755"/>
    <lineage>
        <taxon>unclassified sequences</taxon>
        <taxon>metagenomes</taxon>
        <taxon>ecological metagenomes</taxon>
    </lineage>
</organism>
<protein>
    <submittedName>
        <fullName evidence="1">Uncharacterized protein</fullName>
    </submittedName>
</protein>
<reference evidence="1" key="1">
    <citation type="journal article" date="2014" name="Front. Microbiol.">
        <title>High frequency of phylogenetically diverse reductive dehalogenase-homologous genes in deep subseafloor sedimentary metagenomes.</title>
        <authorList>
            <person name="Kawai M."/>
            <person name="Futagami T."/>
            <person name="Toyoda A."/>
            <person name="Takaki Y."/>
            <person name="Nishi S."/>
            <person name="Hori S."/>
            <person name="Arai W."/>
            <person name="Tsubouchi T."/>
            <person name="Morono Y."/>
            <person name="Uchiyama I."/>
            <person name="Ito T."/>
            <person name="Fujiyama A."/>
            <person name="Inagaki F."/>
            <person name="Takami H."/>
        </authorList>
    </citation>
    <scope>NUCLEOTIDE SEQUENCE</scope>
    <source>
        <strain evidence="1">Expedition CK06-06</strain>
    </source>
</reference>
<feature type="non-terminal residue" evidence="1">
    <location>
        <position position="1"/>
    </location>
</feature>
<dbReference type="EMBL" id="BARS01046344">
    <property type="protein sequence ID" value="GAG28959.1"/>
    <property type="molecule type" value="Genomic_DNA"/>
</dbReference>
<comment type="caution">
    <text evidence="1">The sequence shown here is derived from an EMBL/GenBank/DDBJ whole genome shotgun (WGS) entry which is preliminary data.</text>
</comment>